<accession>A0A2N9IPT5</accession>
<protein>
    <submittedName>
        <fullName evidence="2">Uncharacterized protein</fullName>
    </submittedName>
</protein>
<proteinExistence type="predicted"/>
<dbReference type="PANTHER" id="PTHR48190">
    <property type="entry name" value="PROGRAMMED CELL DEATH PROTEIN 7"/>
    <property type="match status" value="1"/>
</dbReference>
<feature type="compositionally biased region" description="Polar residues" evidence="1">
    <location>
        <begin position="315"/>
        <end position="327"/>
    </location>
</feature>
<organism evidence="2">
    <name type="scientific">Fagus sylvatica</name>
    <name type="common">Beechnut</name>
    <dbReference type="NCBI Taxonomy" id="28930"/>
    <lineage>
        <taxon>Eukaryota</taxon>
        <taxon>Viridiplantae</taxon>
        <taxon>Streptophyta</taxon>
        <taxon>Embryophyta</taxon>
        <taxon>Tracheophyta</taxon>
        <taxon>Spermatophyta</taxon>
        <taxon>Magnoliopsida</taxon>
        <taxon>eudicotyledons</taxon>
        <taxon>Gunneridae</taxon>
        <taxon>Pentapetalae</taxon>
        <taxon>rosids</taxon>
        <taxon>fabids</taxon>
        <taxon>Fagales</taxon>
        <taxon>Fagaceae</taxon>
        <taxon>Fagus</taxon>
    </lineage>
</organism>
<feature type="compositionally biased region" description="Basic and acidic residues" evidence="1">
    <location>
        <begin position="294"/>
        <end position="310"/>
    </location>
</feature>
<feature type="region of interest" description="Disordered" evidence="1">
    <location>
        <begin position="283"/>
        <end position="334"/>
    </location>
</feature>
<dbReference type="AlphaFoldDB" id="A0A2N9IPT5"/>
<sequence length="371" mass="41837">MNPVPFQAVPPQWFPMLPPNPPMSSAFWESKNVQDRLRELQDTLNLAKAMDKELEILMMIKDGKGCVQDEDEDHGSNGSSIQRFKQILKDKKISLESQESLSVEAVNALMSKLRAQLEPFRVTMAETTPWEEKSAVEHDRFEQADQEADEWRAREIAKDIAKRKVEKMKEVAKLKAKEERKKLESEVKDLAWIAMIWMYLKGDYDLWTVRGLPPLLSSRVRTTLKFPFCNIIAADLSLTLGHFLPEEDDKFLERVRAAVEEEERQAIAAADTDAAKDAIATAEESRKALQSHGPDSKDLSSDESGNKESEDQIIETENNKGSTSVTVKESEQGLEGQGISGAYDSVANLPLEFYHYYHGSNTDIGTLIEGC</sequence>
<dbReference type="PANTHER" id="PTHR48190:SF2">
    <property type="entry name" value="PROGRAMMED CELL DEATH PROTEIN 7"/>
    <property type="match status" value="1"/>
</dbReference>
<dbReference type="EMBL" id="OIVN01006147">
    <property type="protein sequence ID" value="SPD26170.1"/>
    <property type="molecule type" value="Genomic_DNA"/>
</dbReference>
<name>A0A2N9IPT5_FAGSY</name>
<evidence type="ECO:0000313" key="2">
    <source>
        <dbReference type="EMBL" id="SPD26170.1"/>
    </source>
</evidence>
<evidence type="ECO:0000256" key="1">
    <source>
        <dbReference type="SAM" id="MobiDB-lite"/>
    </source>
</evidence>
<gene>
    <name evidence="2" type="ORF">FSB_LOCUS54052</name>
</gene>
<dbReference type="GO" id="GO:0005689">
    <property type="term" value="C:U12-type spliceosomal complex"/>
    <property type="evidence" value="ECO:0007669"/>
    <property type="project" value="TreeGrafter"/>
</dbReference>
<reference evidence="2" key="1">
    <citation type="submission" date="2018-02" db="EMBL/GenBank/DDBJ databases">
        <authorList>
            <person name="Cohen D.B."/>
            <person name="Kent A.D."/>
        </authorList>
    </citation>
    <scope>NUCLEOTIDE SEQUENCE</scope>
</reference>
<dbReference type="InterPro" id="IPR052831">
    <property type="entry name" value="Apoptosis_promoter"/>
</dbReference>